<organism evidence="2 3">
    <name type="scientific">Liparis tanakae</name>
    <name type="common">Tanaka's snailfish</name>
    <dbReference type="NCBI Taxonomy" id="230148"/>
    <lineage>
        <taxon>Eukaryota</taxon>
        <taxon>Metazoa</taxon>
        <taxon>Chordata</taxon>
        <taxon>Craniata</taxon>
        <taxon>Vertebrata</taxon>
        <taxon>Euteleostomi</taxon>
        <taxon>Actinopterygii</taxon>
        <taxon>Neopterygii</taxon>
        <taxon>Teleostei</taxon>
        <taxon>Neoteleostei</taxon>
        <taxon>Acanthomorphata</taxon>
        <taxon>Eupercaria</taxon>
        <taxon>Perciformes</taxon>
        <taxon>Cottioidei</taxon>
        <taxon>Cottales</taxon>
        <taxon>Liparidae</taxon>
        <taxon>Liparis</taxon>
    </lineage>
</organism>
<evidence type="ECO:0000313" key="2">
    <source>
        <dbReference type="EMBL" id="TNN32532.1"/>
    </source>
</evidence>
<name>A0A4Z2EWB8_9TELE</name>
<reference evidence="2 3" key="1">
    <citation type="submission" date="2019-03" db="EMBL/GenBank/DDBJ databases">
        <title>First draft genome of Liparis tanakae, snailfish: a comprehensive survey of snailfish specific genes.</title>
        <authorList>
            <person name="Kim W."/>
            <person name="Song I."/>
            <person name="Jeong J.-H."/>
            <person name="Kim D."/>
            <person name="Kim S."/>
            <person name="Ryu S."/>
            <person name="Song J.Y."/>
            <person name="Lee S.K."/>
        </authorList>
    </citation>
    <scope>NUCLEOTIDE SEQUENCE [LARGE SCALE GENOMIC DNA]</scope>
    <source>
        <tissue evidence="2">Muscle</tissue>
    </source>
</reference>
<feature type="region of interest" description="Disordered" evidence="1">
    <location>
        <begin position="40"/>
        <end position="91"/>
    </location>
</feature>
<protein>
    <submittedName>
        <fullName evidence="2">Uncharacterized protein</fullName>
    </submittedName>
</protein>
<comment type="caution">
    <text evidence="2">The sequence shown here is derived from an EMBL/GenBank/DDBJ whole genome shotgun (WGS) entry which is preliminary data.</text>
</comment>
<gene>
    <name evidence="2" type="ORF">EYF80_057307</name>
</gene>
<dbReference type="AlphaFoldDB" id="A0A4Z2EWB8"/>
<keyword evidence="3" id="KW-1185">Reference proteome</keyword>
<dbReference type="Proteomes" id="UP000314294">
    <property type="component" value="Unassembled WGS sequence"/>
</dbReference>
<evidence type="ECO:0000313" key="3">
    <source>
        <dbReference type="Proteomes" id="UP000314294"/>
    </source>
</evidence>
<evidence type="ECO:0000256" key="1">
    <source>
        <dbReference type="SAM" id="MobiDB-lite"/>
    </source>
</evidence>
<proteinExistence type="predicted"/>
<accession>A0A4Z2EWB8</accession>
<dbReference type="EMBL" id="SRLO01002637">
    <property type="protein sequence ID" value="TNN32532.1"/>
    <property type="molecule type" value="Genomic_DNA"/>
</dbReference>
<feature type="compositionally biased region" description="Basic and acidic residues" evidence="1">
    <location>
        <begin position="69"/>
        <end position="82"/>
    </location>
</feature>
<sequence>MEPRRTPDRVDSACARLITDGFSVLFPEMTRRGQAVGVKGQARRGYGGSARRPARLRVSFGSSLTAEQENPRTKRNSTEPRGAEPALPPWA</sequence>